<name>A0ABY4KCA8_9FLAO</name>
<keyword evidence="3" id="KW-1185">Reference proteome</keyword>
<protein>
    <submittedName>
        <fullName evidence="2">Uncharacterized protein</fullName>
    </submittedName>
</protein>
<evidence type="ECO:0000256" key="1">
    <source>
        <dbReference type="SAM" id="Phobius"/>
    </source>
</evidence>
<feature type="transmembrane region" description="Helical" evidence="1">
    <location>
        <begin position="104"/>
        <end position="124"/>
    </location>
</feature>
<evidence type="ECO:0000313" key="2">
    <source>
        <dbReference type="EMBL" id="UPQ77020.1"/>
    </source>
</evidence>
<reference evidence="2" key="1">
    <citation type="submission" date="2022-04" db="EMBL/GenBank/DDBJ databases">
        <title>Evolutionary, genomic, and biogeographic characterization of Chryseobacterium nepalense represented by a plastic-degrading bacterium AC3.</title>
        <authorList>
            <person name="Yin Z."/>
            <person name="Liu X."/>
            <person name="Wang D."/>
            <person name="Xie Z."/>
        </authorList>
    </citation>
    <scope>NUCLEOTIDE SEQUENCE</scope>
    <source>
        <strain evidence="2">AC3</strain>
    </source>
</reference>
<accession>A0ABY4KCA8</accession>
<organism evidence="2 3">
    <name type="scientific">Chryseobacterium nepalense</name>
    <dbReference type="NCBI Taxonomy" id="1854498"/>
    <lineage>
        <taxon>Bacteria</taxon>
        <taxon>Pseudomonadati</taxon>
        <taxon>Bacteroidota</taxon>
        <taxon>Flavobacteriia</taxon>
        <taxon>Flavobacteriales</taxon>
        <taxon>Weeksellaceae</taxon>
        <taxon>Chryseobacterium group</taxon>
        <taxon>Chryseobacterium</taxon>
    </lineage>
</organism>
<gene>
    <name evidence="2" type="ORF">M0D58_05555</name>
</gene>
<sequence length="135" mass="16054">MKTLLTYDLRIQQTLLILFLATIIATAVMHKEFLYISIFVEFFLIAFIQYSLNMIKFLSKEYSKKDSRKLYILVSTYVVVTFLIFIICWYIEIDFHYGFLEWILVSWIVLSPVLMIQSLVISFYDKENGKIADYA</sequence>
<keyword evidence="1" id="KW-0472">Membrane</keyword>
<evidence type="ECO:0000313" key="3">
    <source>
        <dbReference type="Proteomes" id="UP000830552"/>
    </source>
</evidence>
<proteinExistence type="predicted"/>
<keyword evidence="1" id="KW-0812">Transmembrane</keyword>
<feature type="transmembrane region" description="Helical" evidence="1">
    <location>
        <begin position="12"/>
        <end position="29"/>
    </location>
</feature>
<dbReference type="Proteomes" id="UP000830552">
    <property type="component" value="Chromosome"/>
</dbReference>
<feature type="transmembrane region" description="Helical" evidence="1">
    <location>
        <begin position="70"/>
        <end position="92"/>
    </location>
</feature>
<keyword evidence="1" id="KW-1133">Transmembrane helix</keyword>
<dbReference type="RefSeq" id="WP_248394118.1">
    <property type="nucleotide sequence ID" value="NZ_CP096203.1"/>
</dbReference>
<feature type="transmembrane region" description="Helical" evidence="1">
    <location>
        <begin position="35"/>
        <end position="58"/>
    </location>
</feature>
<dbReference type="EMBL" id="CP096203">
    <property type="protein sequence ID" value="UPQ77020.1"/>
    <property type="molecule type" value="Genomic_DNA"/>
</dbReference>